<organism evidence="3 4">
    <name type="scientific">Symbiodinium natans</name>
    <dbReference type="NCBI Taxonomy" id="878477"/>
    <lineage>
        <taxon>Eukaryota</taxon>
        <taxon>Sar</taxon>
        <taxon>Alveolata</taxon>
        <taxon>Dinophyceae</taxon>
        <taxon>Suessiales</taxon>
        <taxon>Symbiodiniaceae</taxon>
        <taxon>Symbiodinium</taxon>
    </lineage>
</organism>
<dbReference type="SUPFAM" id="SSF52087">
    <property type="entry name" value="CRAL/TRIO domain"/>
    <property type="match status" value="1"/>
</dbReference>
<evidence type="ECO:0000256" key="1">
    <source>
        <dbReference type="SAM" id="MobiDB-lite"/>
    </source>
</evidence>
<keyword evidence="4" id="KW-1185">Reference proteome</keyword>
<dbReference type="PANTHER" id="PTHR46818">
    <property type="entry name" value="DOMAIN-CONTAINING PROTEIN, PUTATIVE-RELATED"/>
    <property type="match status" value="1"/>
</dbReference>
<dbReference type="Pfam" id="PF00650">
    <property type="entry name" value="CRAL_TRIO"/>
    <property type="match status" value="1"/>
</dbReference>
<dbReference type="Proteomes" id="UP000604046">
    <property type="component" value="Unassembled WGS sequence"/>
</dbReference>
<gene>
    <name evidence="3" type="primary">rpmG</name>
    <name evidence="3" type="ORF">SNAT2548_LOCUS32869</name>
</gene>
<dbReference type="EMBL" id="CAJNDS010002731">
    <property type="protein sequence ID" value="CAE7576195.1"/>
    <property type="molecule type" value="Genomic_DNA"/>
</dbReference>
<dbReference type="PANTHER" id="PTHR46818:SF1">
    <property type="entry name" value="CHROMOSOME UNDETERMINED SCAFFOLD_125, WHOLE GENOME SHOTGUN SEQUENCE"/>
    <property type="match status" value="1"/>
</dbReference>
<dbReference type="OrthoDB" id="7777654at2759"/>
<dbReference type="InterPro" id="IPR036865">
    <property type="entry name" value="CRAL-TRIO_dom_sf"/>
</dbReference>
<proteinExistence type="predicted"/>
<dbReference type="AlphaFoldDB" id="A0A812USB0"/>
<dbReference type="Gene3D" id="3.40.525.10">
    <property type="entry name" value="CRAL-TRIO lipid binding domain"/>
    <property type="match status" value="1"/>
</dbReference>
<comment type="caution">
    <text evidence="3">The sequence shown here is derived from an EMBL/GenBank/DDBJ whole genome shotgun (WGS) entry which is preliminary data.</text>
</comment>
<feature type="region of interest" description="Disordered" evidence="1">
    <location>
        <begin position="22"/>
        <end position="64"/>
    </location>
</feature>
<sequence length="460" mass="52088">MTCKAWDSCCCNGLPRLLRRREGQEGKERKLGKAGKEPDELTGVNTVNTSPEDSNESHTSGFLSRPEACPIEVQPHNIARYSLPQECLSYIPEEEAVVMRFANGDKERLISSNVELSNEELAWLKALRKEAERQQKAFFPSVAVAAVRFLGDARGDVEQALKDMEENQRWRASYFPKPLRDTELLPDLAHGAVYFCGRDVALRPALVMRAGRVPFSWDPQRFARLFVFCVEYFLRYMAVPGRVENICVIIDLNDLSYRHMAIPALMELKDVFTNQNAGRVFRFYVCNMPFLVRALVNVVEAAMTERARQKICFVSDVAQLKDDFALNQLEKDLGGTRELADSFFPFPLPPGPFTAGSTDSNEEAVGGLHQILTQVGVRGRLWDPAQSRESNHRVEYASTAREFLRQNGLEHLLDAEHRTKCAGEARRQQDEPVDLSPEEVSLRCIFSCEPLLKLGCQIRK</sequence>
<evidence type="ECO:0000313" key="3">
    <source>
        <dbReference type="EMBL" id="CAE7576195.1"/>
    </source>
</evidence>
<evidence type="ECO:0000313" key="4">
    <source>
        <dbReference type="Proteomes" id="UP000604046"/>
    </source>
</evidence>
<reference evidence="3" key="1">
    <citation type="submission" date="2021-02" db="EMBL/GenBank/DDBJ databases">
        <authorList>
            <person name="Dougan E. K."/>
            <person name="Rhodes N."/>
            <person name="Thang M."/>
            <person name="Chan C."/>
        </authorList>
    </citation>
    <scope>NUCLEOTIDE SEQUENCE</scope>
</reference>
<protein>
    <submittedName>
        <fullName evidence="3">RpmG protein</fullName>
    </submittedName>
</protein>
<feature type="compositionally biased region" description="Polar residues" evidence="1">
    <location>
        <begin position="43"/>
        <end position="62"/>
    </location>
</feature>
<evidence type="ECO:0000259" key="2">
    <source>
        <dbReference type="PROSITE" id="PS50191"/>
    </source>
</evidence>
<dbReference type="CDD" id="cd00170">
    <property type="entry name" value="SEC14"/>
    <property type="match status" value="1"/>
</dbReference>
<feature type="domain" description="CRAL-TRIO" evidence="2">
    <location>
        <begin position="181"/>
        <end position="341"/>
    </location>
</feature>
<dbReference type="PROSITE" id="PS50191">
    <property type="entry name" value="CRAL_TRIO"/>
    <property type="match status" value="1"/>
</dbReference>
<accession>A0A812USB0</accession>
<name>A0A812USB0_9DINO</name>
<dbReference type="SMART" id="SM00516">
    <property type="entry name" value="SEC14"/>
    <property type="match status" value="1"/>
</dbReference>
<dbReference type="InterPro" id="IPR001251">
    <property type="entry name" value="CRAL-TRIO_dom"/>
</dbReference>
<feature type="compositionally biased region" description="Basic and acidic residues" evidence="1">
    <location>
        <begin position="22"/>
        <end position="39"/>
    </location>
</feature>